<dbReference type="InterPro" id="IPR002219">
    <property type="entry name" value="PKC_DAG/PE"/>
</dbReference>
<evidence type="ECO:0000256" key="3">
    <source>
        <dbReference type="ARBA" id="ARBA00022833"/>
    </source>
</evidence>
<evidence type="ECO:0000313" key="6">
    <source>
        <dbReference type="Proteomes" id="UP001206925"/>
    </source>
</evidence>
<feature type="domain" description="Phorbol-ester/DAG-type" evidence="4">
    <location>
        <begin position="374"/>
        <end position="432"/>
    </location>
</feature>
<dbReference type="PANTHER" id="PTHR32410">
    <property type="entry name" value="CYSTEINE/HISTIDINE-RICH C1 DOMAIN FAMILY PROTEIN"/>
    <property type="match status" value="1"/>
</dbReference>
<name>A0AAD5G306_AMBAR</name>
<accession>A0AAD5G306</accession>
<dbReference type="SMART" id="SM00109">
    <property type="entry name" value="C1"/>
    <property type="match status" value="2"/>
</dbReference>
<dbReference type="AlphaFoldDB" id="A0AAD5G306"/>
<organism evidence="5 6">
    <name type="scientific">Ambrosia artemisiifolia</name>
    <name type="common">Common ragweed</name>
    <dbReference type="NCBI Taxonomy" id="4212"/>
    <lineage>
        <taxon>Eukaryota</taxon>
        <taxon>Viridiplantae</taxon>
        <taxon>Streptophyta</taxon>
        <taxon>Embryophyta</taxon>
        <taxon>Tracheophyta</taxon>
        <taxon>Spermatophyta</taxon>
        <taxon>Magnoliopsida</taxon>
        <taxon>eudicotyledons</taxon>
        <taxon>Gunneridae</taxon>
        <taxon>Pentapetalae</taxon>
        <taxon>asterids</taxon>
        <taxon>campanulids</taxon>
        <taxon>Asterales</taxon>
        <taxon>Asteraceae</taxon>
        <taxon>Asteroideae</taxon>
        <taxon>Heliantheae alliance</taxon>
        <taxon>Heliantheae</taxon>
        <taxon>Ambrosia</taxon>
    </lineage>
</organism>
<keyword evidence="3" id="KW-0862">Zinc</keyword>
<dbReference type="SUPFAM" id="SSF57889">
    <property type="entry name" value="Cysteine-rich domain"/>
    <property type="match status" value="6"/>
</dbReference>
<feature type="domain" description="Phorbol-ester/DAG-type" evidence="4">
    <location>
        <begin position="465"/>
        <end position="517"/>
    </location>
</feature>
<comment type="caution">
    <text evidence="5">The sequence shown here is derived from an EMBL/GenBank/DDBJ whole genome shotgun (WGS) entry which is preliminary data.</text>
</comment>
<evidence type="ECO:0000313" key="5">
    <source>
        <dbReference type="EMBL" id="KAI7726267.1"/>
    </source>
</evidence>
<feature type="domain" description="Phorbol-ester/DAG-type" evidence="4">
    <location>
        <begin position="321"/>
        <end position="373"/>
    </location>
</feature>
<keyword evidence="6" id="KW-1185">Reference proteome</keyword>
<dbReference type="InterPro" id="IPR004146">
    <property type="entry name" value="DC1"/>
</dbReference>
<dbReference type="PROSITE" id="PS50081">
    <property type="entry name" value="ZF_DAG_PE_2"/>
    <property type="match status" value="3"/>
</dbReference>
<protein>
    <recommendedName>
        <fullName evidence="4">Phorbol-ester/DAG-type domain-containing protein</fullName>
    </recommendedName>
</protein>
<dbReference type="InterPro" id="IPR053192">
    <property type="entry name" value="Vacuole_Formation_Reg"/>
</dbReference>
<dbReference type="Pfam" id="PF03107">
    <property type="entry name" value="C1_2"/>
    <property type="match status" value="7"/>
</dbReference>
<gene>
    <name evidence="5" type="ORF">M8C21_008611</name>
</gene>
<dbReference type="Proteomes" id="UP001206925">
    <property type="component" value="Unassembled WGS sequence"/>
</dbReference>
<dbReference type="EMBL" id="JAMZMK010011726">
    <property type="protein sequence ID" value="KAI7726267.1"/>
    <property type="molecule type" value="Genomic_DNA"/>
</dbReference>
<dbReference type="PANTHER" id="PTHR32410:SF216">
    <property type="entry name" value="PHORBOL-ESTER_DAG-TYPE DOMAIN-CONTAINING PROTEIN"/>
    <property type="match status" value="1"/>
</dbReference>
<evidence type="ECO:0000259" key="4">
    <source>
        <dbReference type="PROSITE" id="PS50081"/>
    </source>
</evidence>
<evidence type="ECO:0000256" key="2">
    <source>
        <dbReference type="ARBA" id="ARBA00022737"/>
    </source>
</evidence>
<dbReference type="InterPro" id="IPR046349">
    <property type="entry name" value="C1-like_sf"/>
</dbReference>
<keyword evidence="2" id="KW-0677">Repeat</keyword>
<dbReference type="GO" id="GO:0046872">
    <property type="term" value="F:metal ion binding"/>
    <property type="evidence" value="ECO:0007669"/>
    <property type="project" value="UniProtKB-KW"/>
</dbReference>
<reference evidence="5" key="1">
    <citation type="submission" date="2022-06" db="EMBL/GenBank/DDBJ databases">
        <title>Uncovering the hologenomic basis of an extraordinary plant invasion.</title>
        <authorList>
            <person name="Bieker V.C."/>
            <person name="Martin M.D."/>
            <person name="Gilbert T."/>
            <person name="Hodgins K."/>
            <person name="Battlay P."/>
            <person name="Petersen B."/>
            <person name="Wilson J."/>
        </authorList>
    </citation>
    <scope>NUCLEOTIDE SEQUENCE</scope>
    <source>
        <strain evidence="5">AA19_3_7</strain>
        <tissue evidence="5">Leaf</tissue>
    </source>
</reference>
<keyword evidence="1" id="KW-0479">Metal-binding</keyword>
<sequence length="519" mass="60270">MTEQKMDHPSHPHQLLRCFGRMISPCNACGDEHSGTFYQCTTCSWFKIHLDCALLPTKLLIQKYTNESFSHPHLLNLACSFPHIERKSKFYPRCRVCEVAFNSYKWHYRCDRCWYYIHVKCATSRSEAFMSVLMHAGLGKTNKNFKDEDHPNLIKCPFPDESCNLLKNLFINRGELNLKTQIDGAIFNHQDPLVLFDTKASLLNVSVSLHDPMRKVELLCDGCVRPIMDLPFYKCYQDHCGFVLHEWCTKLPSEIQNHHDHPEHPLVLLPKVPTKSFGMFLCKLCWLYSNGFAYGCVKCGYYIDINCAFIPDVITHDAHPDHLLRRFKGSIDISERYCKACNFEVEEDHLGFHCPTCDFYMHTECALLLPSTMRHKYDKHPLILRYDPAENHDGEYFCEICEDELNPRYWFYHCSTCDSSMHTSCAPLILQCEQSTYSEDLDDPRPFFKFINVKFGGTHYVRDHPHPVTYVQGLEADGRCIVCNKPLQFNAIFKCSECHFVCHFRCVRVSSPVPAICAT</sequence>
<proteinExistence type="predicted"/>
<evidence type="ECO:0000256" key="1">
    <source>
        <dbReference type="ARBA" id="ARBA00022723"/>
    </source>
</evidence>